<protein>
    <submittedName>
        <fullName evidence="1">Uncharacterized protein</fullName>
    </submittedName>
</protein>
<dbReference type="RefSeq" id="WP_050151712.1">
    <property type="nucleotide sequence ID" value="NZ_CP104006.1"/>
</dbReference>
<sequence>MKNNKHEQPSKLARIKEKSRDKLVNKFGPRMEINLHCDSRERLLEIASWINQDNYSHLTRGQTNIFRKTINDLINMFYIDNFYIPKSKESKVLKEIYEKYHDLKFNSKLSIMKIKKSLSAEFPTPQDVEKKDLTLKDTAWKNKQIECLQDYHWVIQTMEKLDGISREDVKNASKKK</sequence>
<name>A0ABY5UKV7_9GAMM</name>
<dbReference type="Proteomes" id="UP001057860">
    <property type="component" value="Chromosome"/>
</dbReference>
<reference evidence="1" key="1">
    <citation type="submission" date="2022-08" db="EMBL/GenBank/DDBJ databases">
        <authorList>
            <person name="Bogun A."/>
            <person name="Kislichkina A."/>
            <person name="Solomentsev V."/>
            <person name="Skryabin Y."/>
            <person name="Sizova A."/>
            <person name="Platonov M."/>
            <person name="Dentovskaya S."/>
        </authorList>
    </citation>
    <scope>NUCLEOTIDE SEQUENCE</scope>
    <source>
        <strain evidence="1">SCPM-O-B-7604</strain>
    </source>
</reference>
<dbReference type="GeneID" id="75141414"/>
<gene>
    <name evidence="1" type="ORF">N0H69_15405</name>
</gene>
<proteinExistence type="predicted"/>
<evidence type="ECO:0000313" key="1">
    <source>
        <dbReference type="EMBL" id="UWM44078.1"/>
    </source>
</evidence>
<dbReference type="EMBL" id="CP104006">
    <property type="protein sequence ID" value="UWM44078.1"/>
    <property type="molecule type" value="Genomic_DNA"/>
</dbReference>
<accession>A0ABY5UKV7</accession>
<keyword evidence="2" id="KW-1185">Reference proteome</keyword>
<evidence type="ECO:0000313" key="2">
    <source>
        <dbReference type="Proteomes" id="UP001057860"/>
    </source>
</evidence>
<organism evidence="1 2">
    <name type="scientific">Yersinia alsatica</name>
    <dbReference type="NCBI Taxonomy" id="2890317"/>
    <lineage>
        <taxon>Bacteria</taxon>
        <taxon>Pseudomonadati</taxon>
        <taxon>Pseudomonadota</taxon>
        <taxon>Gammaproteobacteria</taxon>
        <taxon>Enterobacterales</taxon>
        <taxon>Yersiniaceae</taxon>
        <taxon>Yersinia</taxon>
    </lineage>
</organism>